<evidence type="ECO:0000313" key="5">
    <source>
        <dbReference type="EMBL" id="KAJ3445043.1"/>
    </source>
</evidence>
<feature type="repeat" description="ANK" evidence="3">
    <location>
        <begin position="543"/>
        <end position="576"/>
    </location>
</feature>
<evidence type="ECO:0000256" key="3">
    <source>
        <dbReference type="PROSITE-ProRule" id="PRU00023"/>
    </source>
</evidence>
<dbReference type="PROSITE" id="PS50097">
    <property type="entry name" value="BTB"/>
    <property type="match status" value="1"/>
</dbReference>
<evidence type="ECO:0000313" key="6">
    <source>
        <dbReference type="Proteomes" id="UP001146793"/>
    </source>
</evidence>
<dbReference type="InterPro" id="IPR002110">
    <property type="entry name" value="Ankyrin_rpt"/>
</dbReference>
<sequence>MGNKNQKNVSEPLSYFQVEGILRQSVKDSELKTFENLLNKNKFEEDYVWQFVLTQKASKEIVSIVCEKYGTDHLLEVGANKSSLLTFGIRKFVNLHVIQLLIDKGLDVNFKEYPHERSQNYYGLMADVYTPLIAALIVGSRFEIIEMLIKAGADPNLQIQGSDIGSPLHAAIQNPSLKAIKFLVKSGANFKVDLKNFAGFLNFAIDKNLSNDIIEYLADNAFEYSIGEKNHPLKSCLSVRSNKIVMDYIFSKTTDFGWKDNRLNTFLHFSAAQNRLEITKLLLEKGVDISSENRQKDTPLLVACSENHTFQTIEYLLENGADPNHANINSETALHKTTTSFTMNVQIIKLLIAAGADIKRKNSYNSTFLHSILVGSNTNKIQTIMKLLEDKEIKEIINDQNNEGDTPLLCACRLVDFPTIERLIKLGADPKIKNFANKTVLELLLENHRNIDLSNILKLFIDSGCDLNNKTEGAKSLLVFAIDEGIHFKTIEFIVNSGIDIQSIKIDNENILFYILRNRAKNREEIISLLLKRGIEVNGRNHHLNTPLHFACASKVDIEILKVMINSGANLFAANKDNSTPLDFCTKELKTELLNYTSYVEDFKTLFERAEMTDGEIKDIKFHKLLVQTRIGGKEEYESLMKNLLMFPEEEIKLFLKWIYCGHVFQGVEEMFQKLQIKKEFDKINGLENIIIDFKKLYSDESTKDFSIIVDNTPIKVHKWILMARSNLFRGMFLSVTDESTQVNDYTGKSIKTIKSLIYYLYTDSVIEEDIDEDALDELLDAVEYYQLSVKSSLPYILARIDNTIQKSKKNSKTRFFFK</sequence>
<dbReference type="Pfam" id="PF12796">
    <property type="entry name" value="Ank_2"/>
    <property type="match status" value="3"/>
</dbReference>
<evidence type="ECO:0000256" key="1">
    <source>
        <dbReference type="ARBA" id="ARBA00022737"/>
    </source>
</evidence>
<evidence type="ECO:0000259" key="4">
    <source>
        <dbReference type="PROSITE" id="PS50097"/>
    </source>
</evidence>
<feature type="repeat" description="ANK" evidence="3">
    <location>
        <begin position="403"/>
        <end position="435"/>
    </location>
</feature>
<dbReference type="SMART" id="SM00248">
    <property type="entry name" value="ANK"/>
    <property type="match status" value="11"/>
</dbReference>
<feature type="domain" description="BTB" evidence="4">
    <location>
        <begin position="704"/>
        <end position="770"/>
    </location>
</feature>
<dbReference type="InterPro" id="IPR011333">
    <property type="entry name" value="SKP1/BTB/POZ_sf"/>
</dbReference>
<accession>A0AAV7ZSQ7</accession>
<feature type="repeat" description="ANK" evidence="3">
    <location>
        <begin position="329"/>
        <end position="363"/>
    </location>
</feature>
<dbReference type="SMART" id="SM00225">
    <property type="entry name" value="BTB"/>
    <property type="match status" value="1"/>
</dbReference>
<dbReference type="Gene3D" id="3.30.710.10">
    <property type="entry name" value="Potassium Channel Kv1.1, Chain A"/>
    <property type="match status" value="1"/>
</dbReference>
<dbReference type="Pfam" id="PF13857">
    <property type="entry name" value="Ank_5"/>
    <property type="match status" value="1"/>
</dbReference>
<evidence type="ECO:0000256" key="2">
    <source>
        <dbReference type="ARBA" id="ARBA00023043"/>
    </source>
</evidence>
<organism evidence="5 6">
    <name type="scientific">Anaeramoeba flamelloides</name>
    <dbReference type="NCBI Taxonomy" id="1746091"/>
    <lineage>
        <taxon>Eukaryota</taxon>
        <taxon>Metamonada</taxon>
        <taxon>Anaeramoebidae</taxon>
        <taxon>Anaeramoeba</taxon>
    </lineage>
</organism>
<dbReference type="InterPro" id="IPR000210">
    <property type="entry name" value="BTB/POZ_dom"/>
</dbReference>
<dbReference type="SUPFAM" id="SSF48403">
    <property type="entry name" value="Ankyrin repeat"/>
    <property type="match status" value="2"/>
</dbReference>
<dbReference type="Pfam" id="PF00651">
    <property type="entry name" value="BTB"/>
    <property type="match status" value="1"/>
</dbReference>
<name>A0AAV7ZSQ7_9EUKA</name>
<feature type="repeat" description="ANK" evidence="3">
    <location>
        <begin position="295"/>
        <end position="328"/>
    </location>
</feature>
<feature type="repeat" description="ANK" evidence="3">
    <location>
        <begin position="262"/>
        <end position="294"/>
    </location>
</feature>
<proteinExistence type="predicted"/>
<feature type="repeat" description="ANK" evidence="3">
    <location>
        <begin position="163"/>
        <end position="195"/>
    </location>
</feature>
<dbReference type="Gene3D" id="1.25.40.20">
    <property type="entry name" value="Ankyrin repeat-containing domain"/>
    <property type="match status" value="4"/>
</dbReference>
<dbReference type="PROSITE" id="PS50297">
    <property type="entry name" value="ANK_REP_REGION"/>
    <property type="match status" value="2"/>
</dbReference>
<dbReference type="CDD" id="cd18186">
    <property type="entry name" value="BTB_POZ_ZBTB_KLHL-like"/>
    <property type="match status" value="1"/>
</dbReference>
<comment type="caution">
    <text evidence="5">The sequence shown here is derived from an EMBL/GenBank/DDBJ whole genome shotgun (WGS) entry which is preliminary data.</text>
</comment>
<dbReference type="SUPFAM" id="SSF54695">
    <property type="entry name" value="POZ domain"/>
    <property type="match status" value="1"/>
</dbReference>
<reference evidence="5" key="1">
    <citation type="submission" date="2022-08" db="EMBL/GenBank/DDBJ databases">
        <title>Novel sulphate-reducing endosymbionts in the free-living metamonad Anaeramoeba.</title>
        <authorList>
            <person name="Jerlstrom-Hultqvist J."/>
            <person name="Cepicka I."/>
            <person name="Gallot-Lavallee L."/>
            <person name="Salas-Leiva D."/>
            <person name="Curtis B.A."/>
            <person name="Zahonova K."/>
            <person name="Pipaliya S."/>
            <person name="Dacks J."/>
            <person name="Roger A.J."/>
        </authorList>
    </citation>
    <scope>NUCLEOTIDE SEQUENCE</scope>
    <source>
        <strain evidence="5">Busselton2</strain>
    </source>
</reference>
<keyword evidence="2 3" id="KW-0040">ANK repeat</keyword>
<dbReference type="PANTHER" id="PTHR24198:SF165">
    <property type="entry name" value="ANKYRIN REPEAT-CONTAINING PROTEIN-RELATED"/>
    <property type="match status" value="1"/>
</dbReference>
<dbReference type="PANTHER" id="PTHR24198">
    <property type="entry name" value="ANKYRIN REPEAT AND PROTEIN KINASE DOMAIN-CONTAINING PROTEIN"/>
    <property type="match status" value="1"/>
</dbReference>
<protein>
    <submittedName>
        <fullName evidence="5">Ada2a-containing complex component 3 isoform d</fullName>
    </submittedName>
</protein>
<gene>
    <name evidence="5" type="ORF">M0812_10906</name>
</gene>
<dbReference type="InterPro" id="IPR036770">
    <property type="entry name" value="Ankyrin_rpt-contain_sf"/>
</dbReference>
<dbReference type="EMBL" id="JANTQA010000023">
    <property type="protein sequence ID" value="KAJ3445043.1"/>
    <property type="molecule type" value="Genomic_DNA"/>
</dbReference>
<dbReference type="Proteomes" id="UP001146793">
    <property type="component" value="Unassembled WGS sequence"/>
</dbReference>
<dbReference type="PROSITE" id="PS50088">
    <property type="entry name" value="ANK_REPEAT"/>
    <property type="match status" value="6"/>
</dbReference>
<dbReference type="AlphaFoldDB" id="A0AAV7ZSQ7"/>
<keyword evidence="1" id="KW-0677">Repeat</keyword>